<dbReference type="EMBL" id="PUWT01000023">
    <property type="protein sequence ID" value="PQQ26537.1"/>
    <property type="molecule type" value="Genomic_DNA"/>
</dbReference>
<evidence type="ECO:0000313" key="1">
    <source>
        <dbReference type="EMBL" id="PQQ26537.1"/>
    </source>
</evidence>
<dbReference type="PANTHER" id="PTHR30619">
    <property type="entry name" value="DNA INTERNALIZATION/COMPETENCE PROTEIN COMEC/REC2"/>
    <property type="match status" value="1"/>
</dbReference>
<comment type="caution">
    <text evidence="1">The sequence shown here is derived from an EMBL/GenBank/DDBJ whole genome shotgun (WGS) entry which is preliminary data.</text>
</comment>
<dbReference type="InterPro" id="IPR036866">
    <property type="entry name" value="RibonucZ/Hydroxyglut_hydro"/>
</dbReference>
<dbReference type="RefSeq" id="WP_105395516.1">
    <property type="nucleotide sequence ID" value="NZ_CAWNTA010000072.1"/>
</dbReference>
<dbReference type="SUPFAM" id="SSF56281">
    <property type="entry name" value="Metallo-hydrolase/oxidoreductase"/>
    <property type="match status" value="1"/>
</dbReference>
<accession>A0A2S8Q395</accession>
<keyword evidence="2" id="KW-1185">Reference proteome</keyword>
<evidence type="ECO:0008006" key="3">
    <source>
        <dbReference type="Google" id="ProtNLM"/>
    </source>
</evidence>
<dbReference type="InterPro" id="IPR052159">
    <property type="entry name" value="Competence_DNA_uptake"/>
</dbReference>
<dbReference type="Gene3D" id="3.60.15.10">
    <property type="entry name" value="Ribonuclease Z/Hydroxyacylglutathione hydrolase-like"/>
    <property type="match status" value="1"/>
</dbReference>
<dbReference type="AlphaFoldDB" id="A0A2S8Q395"/>
<reference evidence="1 2" key="1">
    <citation type="submission" date="2018-02" db="EMBL/GenBank/DDBJ databases">
        <title>Five New Genomes of Indian Photorhabdus Isolates TSA.</title>
        <authorList>
            <person name="Dubay B."/>
            <person name="Somvanshi V.S."/>
        </authorList>
    </citation>
    <scope>NUCLEOTIDE SEQUENCE [LARGE SCALE GENOMIC DNA]</scope>
    <source>
        <strain evidence="1 2">H1</strain>
    </source>
</reference>
<proteinExistence type="predicted"/>
<gene>
    <name evidence="1" type="ORF">C6H66_10240</name>
</gene>
<sequence length="310" mass="35618">MGDELKGIRTRFRAYMLPSAGSCFSYATENEFVLIEARAPENVRDRILEEMKLFQYKTISTLHITSWDQDHCTPTELDWILNTLKPKKVEYPGYDPESNSGSAKALCLIKQYKKQKNNATTIIPVTPEFIRSLKSGSRYSYKNIIFHPREYSKKANDNSIVKFFRSGMFNVLSLGDVESAEIGVLLKNSSLIDEVDIIILPHHGGHSDVLTKDLLEKIKPSIAICSSNHGNQYEHPKQNVRDLLRDLDIKLYTTKSQDVIVESTGNNVGSYDIYDLKVNKNNEKEEIIENFKPKKFIELRKHDDNRKKKL</sequence>
<organism evidence="1 2">
    <name type="scientific">Photorhabdus hindustanensis</name>
    <dbReference type="NCBI Taxonomy" id="2918802"/>
    <lineage>
        <taxon>Bacteria</taxon>
        <taxon>Pseudomonadati</taxon>
        <taxon>Pseudomonadota</taxon>
        <taxon>Gammaproteobacteria</taxon>
        <taxon>Enterobacterales</taxon>
        <taxon>Morganellaceae</taxon>
        <taxon>Photorhabdus</taxon>
    </lineage>
</organism>
<dbReference type="PANTHER" id="PTHR30619:SF1">
    <property type="entry name" value="RECOMBINATION PROTEIN 2"/>
    <property type="match status" value="1"/>
</dbReference>
<name>A0A2S8Q395_9GAMM</name>
<dbReference type="Proteomes" id="UP000239550">
    <property type="component" value="Unassembled WGS sequence"/>
</dbReference>
<protein>
    <recommendedName>
        <fullName evidence="3">Metallo-beta-lactamase domain-containing protein</fullName>
    </recommendedName>
</protein>
<evidence type="ECO:0000313" key="2">
    <source>
        <dbReference type="Proteomes" id="UP000239550"/>
    </source>
</evidence>